<dbReference type="PROSITE" id="PS51007">
    <property type="entry name" value="CYTC"/>
    <property type="match status" value="1"/>
</dbReference>
<evidence type="ECO:0000256" key="2">
    <source>
        <dbReference type="ARBA" id="ARBA00022723"/>
    </source>
</evidence>
<dbReference type="EMBL" id="DSCQ01000102">
    <property type="protein sequence ID" value="HET21950.1"/>
    <property type="molecule type" value="Genomic_DNA"/>
</dbReference>
<comment type="caution">
    <text evidence="6">The sequence shown here is derived from an EMBL/GenBank/DDBJ whole genome shotgun (WGS) entry which is preliminary data.</text>
</comment>
<dbReference type="SUPFAM" id="SSF46626">
    <property type="entry name" value="Cytochrome c"/>
    <property type="match status" value="1"/>
</dbReference>
<evidence type="ECO:0000256" key="4">
    <source>
        <dbReference type="PROSITE-ProRule" id="PRU00433"/>
    </source>
</evidence>
<dbReference type="GO" id="GO:0046872">
    <property type="term" value="F:metal ion binding"/>
    <property type="evidence" value="ECO:0007669"/>
    <property type="project" value="UniProtKB-KW"/>
</dbReference>
<evidence type="ECO:0000256" key="3">
    <source>
        <dbReference type="ARBA" id="ARBA00023004"/>
    </source>
</evidence>
<evidence type="ECO:0000313" key="6">
    <source>
        <dbReference type="EMBL" id="HET21950.1"/>
    </source>
</evidence>
<dbReference type="Gene3D" id="1.10.760.10">
    <property type="entry name" value="Cytochrome c-like domain"/>
    <property type="match status" value="1"/>
</dbReference>
<keyword evidence="2 4" id="KW-0479">Metal-binding</keyword>
<evidence type="ECO:0000259" key="5">
    <source>
        <dbReference type="PROSITE" id="PS51007"/>
    </source>
</evidence>
<organism evidence="6">
    <name type="scientific">Archaeoglobus fulgidus</name>
    <dbReference type="NCBI Taxonomy" id="2234"/>
    <lineage>
        <taxon>Archaea</taxon>
        <taxon>Methanobacteriati</taxon>
        <taxon>Methanobacteriota</taxon>
        <taxon>Archaeoglobi</taxon>
        <taxon>Archaeoglobales</taxon>
        <taxon>Archaeoglobaceae</taxon>
        <taxon>Archaeoglobus</taxon>
    </lineage>
</organism>
<feature type="domain" description="Cytochrome c" evidence="5">
    <location>
        <begin position="21"/>
        <end position="88"/>
    </location>
</feature>
<protein>
    <submittedName>
        <fullName evidence="6">Cytochrome c</fullName>
    </submittedName>
</protein>
<reference evidence="6" key="1">
    <citation type="journal article" date="2020" name="mSystems">
        <title>Genome- and Community-Level Interaction Insights into Carbon Utilization and Element Cycling Functions of Hydrothermarchaeota in Hydrothermal Sediment.</title>
        <authorList>
            <person name="Zhou Z."/>
            <person name="Liu Y."/>
            <person name="Xu W."/>
            <person name="Pan J."/>
            <person name="Luo Z.H."/>
            <person name="Li M."/>
        </authorList>
    </citation>
    <scope>NUCLEOTIDE SEQUENCE [LARGE SCALE GENOMIC DNA]</scope>
    <source>
        <strain evidence="6">SpSt-12</strain>
    </source>
</reference>
<proteinExistence type="predicted"/>
<gene>
    <name evidence="6" type="ORF">ENN70_07835</name>
</gene>
<dbReference type="AlphaFoldDB" id="A0A7C2SNY8"/>
<dbReference type="Pfam" id="PF13442">
    <property type="entry name" value="Cytochrome_CBB3"/>
    <property type="match status" value="1"/>
</dbReference>
<name>A0A7C2SNY8_ARCFL</name>
<accession>A0A7C2SNY8</accession>
<keyword evidence="3 4" id="KW-0408">Iron</keyword>
<dbReference type="GO" id="GO:0020037">
    <property type="term" value="F:heme binding"/>
    <property type="evidence" value="ECO:0007669"/>
    <property type="project" value="InterPro"/>
</dbReference>
<keyword evidence="1 4" id="KW-0349">Heme</keyword>
<dbReference type="InterPro" id="IPR036909">
    <property type="entry name" value="Cyt_c-like_dom_sf"/>
</dbReference>
<dbReference type="GO" id="GO:0009055">
    <property type="term" value="F:electron transfer activity"/>
    <property type="evidence" value="ECO:0007669"/>
    <property type="project" value="InterPro"/>
</dbReference>
<dbReference type="InterPro" id="IPR009056">
    <property type="entry name" value="Cyt_c-like_dom"/>
</dbReference>
<dbReference type="PROSITE" id="PS51257">
    <property type="entry name" value="PROKAR_LIPOPROTEIN"/>
    <property type="match status" value="1"/>
</dbReference>
<evidence type="ECO:0000256" key="1">
    <source>
        <dbReference type="ARBA" id="ARBA00022617"/>
    </source>
</evidence>
<sequence>MRAFIMLITAIALLTLGCSQEGAKTGEELFRAKCSGCHPDESKFPDYLGENAEKWKEGIKKMIDTGRVQLKQEEIDLIAKFLEEKYRR</sequence>